<name>A0A0D2J0H6_9EURO</name>
<feature type="region of interest" description="Disordered" evidence="1">
    <location>
        <begin position="1"/>
        <end position="30"/>
    </location>
</feature>
<feature type="compositionally biased region" description="Basic and acidic residues" evidence="1">
    <location>
        <begin position="88"/>
        <end position="99"/>
    </location>
</feature>
<organism evidence="2 3">
    <name type="scientific">Rhinocladiella mackenziei CBS 650.93</name>
    <dbReference type="NCBI Taxonomy" id="1442369"/>
    <lineage>
        <taxon>Eukaryota</taxon>
        <taxon>Fungi</taxon>
        <taxon>Dikarya</taxon>
        <taxon>Ascomycota</taxon>
        <taxon>Pezizomycotina</taxon>
        <taxon>Eurotiomycetes</taxon>
        <taxon>Chaetothyriomycetidae</taxon>
        <taxon>Chaetothyriales</taxon>
        <taxon>Herpotrichiellaceae</taxon>
        <taxon>Rhinocladiella</taxon>
    </lineage>
</organism>
<dbReference type="OrthoDB" id="3469225at2759"/>
<feature type="compositionally biased region" description="Low complexity" evidence="1">
    <location>
        <begin position="100"/>
        <end position="116"/>
    </location>
</feature>
<proteinExistence type="predicted"/>
<accession>A0A0D2J0H6</accession>
<keyword evidence="3" id="KW-1185">Reference proteome</keyword>
<reference evidence="2 3" key="1">
    <citation type="submission" date="2015-01" db="EMBL/GenBank/DDBJ databases">
        <title>The Genome Sequence of Rhinocladiella mackenzie CBS 650.93.</title>
        <authorList>
            <consortium name="The Broad Institute Genomics Platform"/>
            <person name="Cuomo C."/>
            <person name="de Hoog S."/>
            <person name="Gorbushina A."/>
            <person name="Stielow B."/>
            <person name="Teixiera M."/>
            <person name="Abouelleil A."/>
            <person name="Chapman S.B."/>
            <person name="Priest M."/>
            <person name="Young S.K."/>
            <person name="Wortman J."/>
            <person name="Nusbaum C."/>
            <person name="Birren B."/>
        </authorList>
    </citation>
    <scope>NUCLEOTIDE SEQUENCE [LARGE SCALE GENOMIC DNA]</scope>
    <source>
        <strain evidence="2 3">CBS 650.93</strain>
    </source>
</reference>
<gene>
    <name evidence="2" type="ORF">Z518_08331</name>
</gene>
<evidence type="ECO:0000313" key="2">
    <source>
        <dbReference type="EMBL" id="KIX02390.1"/>
    </source>
</evidence>
<dbReference type="VEuPathDB" id="FungiDB:Z518_08331"/>
<evidence type="ECO:0000313" key="3">
    <source>
        <dbReference type="Proteomes" id="UP000053617"/>
    </source>
</evidence>
<dbReference type="AlphaFoldDB" id="A0A0D2J0H6"/>
<evidence type="ECO:0008006" key="4">
    <source>
        <dbReference type="Google" id="ProtNLM"/>
    </source>
</evidence>
<feature type="region of interest" description="Disordered" evidence="1">
    <location>
        <begin position="76"/>
        <end position="123"/>
    </location>
</feature>
<feature type="compositionally biased region" description="Basic and acidic residues" evidence="1">
    <location>
        <begin position="1"/>
        <end position="20"/>
    </location>
</feature>
<sequence length="591" mass="65736">MRGNACDKGDSLTRNLDRFGRGTPNESSLASSVASRTAHFTFVNQAEDLAALPRRKISNQKQRLAIRSHVMQRVRHLELASGKKRKIGRESVKRPEPNKSRGGSSDSDSSPKKGSTPPFPIAIKHKPKSVVPYVHAESEKLPVGARASGHFPLHMAPAIDEFDPFETLPSNRVPHKSVESLLKYCFDVLLPLTFSVETKHARERLARQGMVLQSKISSPATFLGFMATVSAHRAITSGHHQDLSPSVANHDDLIVDPDYKTVKHEAIVAVRRKVETFQKLDQDMVEACFGLISTATVVGNFEEARMHLGGIAQMMELVGVSEGSLKWVPISNVKVSVGLLSRPILPLPWSRQPIPEVIGKRISPAPDSDMVRLGCYFILLEDLSDSLQGLLSMGRDICNFCELNATDPQGLSSLENSVLQRKAIELEYDLLAYPYESNAFRQDRDKEPLLPSLEGVVRLAVLGFLSFTPHTIMPPTGLGRALTHHQKRAVEAWLREKDESCGVSELKVICWALFIFVQNSSKQPEETFFTRLLSRLIRKLWFLSWQDVETTMFGFLYIPKLQSSIWKAIWATSLEGMANTGQSSHSTSKGP</sequence>
<dbReference type="PANTHER" id="PTHR37540:SF5">
    <property type="entry name" value="TRANSCRIPTION FACTOR DOMAIN-CONTAINING PROTEIN"/>
    <property type="match status" value="1"/>
</dbReference>
<dbReference type="EMBL" id="KN847480">
    <property type="protein sequence ID" value="KIX02390.1"/>
    <property type="molecule type" value="Genomic_DNA"/>
</dbReference>
<protein>
    <recommendedName>
        <fullName evidence="4">Tachykinin family protein</fullName>
    </recommendedName>
</protein>
<dbReference type="PANTHER" id="PTHR37540">
    <property type="entry name" value="TRANSCRIPTION FACTOR (ACR-2), PUTATIVE-RELATED-RELATED"/>
    <property type="match status" value="1"/>
</dbReference>
<dbReference type="RefSeq" id="XP_013269526.1">
    <property type="nucleotide sequence ID" value="XM_013414072.1"/>
</dbReference>
<dbReference type="GeneID" id="25296402"/>
<dbReference type="HOGENOM" id="CLU_022766_2_0_1"/>
<evidence type="ECO:0000256" key="1">
    <source>
        <dbReference type="SAM" id="MobiDB-lite"/>
    </source>
</evidence>
<dbReference type="Proteomes" id="UP000053617">
    <property type="component" value="Unassembled WGS sequence"/>
</dbReference>